<evidence type="ECO:0000256" key="1">
    <source>
        <dbReference type="ARBA" id="ARBA00038494"/>
    </source>
</evidence>
<keyword evidence="4" id="KW-1185">Reference proteome</keyword>
<comment type="caution">
    <text evidence="3">The sequence shown here is derived from an EMBL/GenBank/DDBJ whole genome shotgun (WGS) entry which is preliminary data.</text>
</comment>
<gene>
    <name evidence="3" type="ORF">DN730_13175</name>
</gene>
<dbReference type="Gene3D" id="3.90.550.10">
    <property type="entry name" value="Spore Coat Polysaccharide Biosynthesis Protein SpsA, Chain A"/>
    <property type="match status" value="1"/>
</dbReference>
<comment type="similarity">
    <text evidence="1">Belongs to the glycosyltransferase 2 family. WaaE/KdtX subfamily.</text>
</comment>
<dbReference type="InterPro" id="IPR029044">
    <property type="entry name" value="Nucleotide-diphossugar_trans"/>
</dbReference>
<reference evidence="3 4" key="1">
    <citation type="submission" date="2018-06" db="EMBL/GenBank/DDBJ databases">
        <title>Marinomonas sp. YLB-05 draft genome sequence.</title>
        <authorList>
            <person name="Yu L."/>
            <person name="Tang X."/>
        </authorList>
    </citation>
    <scope>NUCLEOTIDE SEQUENCE [LARGE SCALE GENOMIC DNA]</scope>
    <source>
        <strain evidence="3 4">YLB-05</strain>
    </source>
</reference>
<dbReference type="AlphaFoldDB" id="A0A370U7E8"/>
<name>A0A370U7E8_9GAMM</name>
<dbReference type="RefSeq" id="WP_115468610.1">
    <property type="nucleotide sequence ID" value="NZ_QKRA01000006.1"/>
</dbReference>
<dbReference type="PANTHER" id="PTHR43630">
    <property type="entry name" value="POLY-BETA-1,6-N-ACETYL-D-GLUCOSAMINE SYNTHASE"/>
    <property type="match status" value="1"/>
</dbReference>
<evidence type="ECO:0000313" key="3">
    <source>
        <dbReference type="EMBL" id="RDL43692.1"/>
    </source>
</evidence>
<evidence type="ECO:0000313" key="4">
    <source>
        <dbReference type="Proteomes" id="UP000254326"/>
    </source>
</evidence>
<sequence>MIENVSAVLITKDVEHCIEKALDSLSDFQEVIVYDNGSTDRTLDIINSYSNVRCIQGEFLGFGPTKRKAVSYASNDWVLSLDADEAVSPELIGNLSAFIDTDPNVVGIIWRHNYFLGKRVRYSGWGNDWLVRLFNRQRHNFNEAMVHENVELSSASVRQRIDGVIVHDAVVDVGQMLEKVARYSSIRASTQRKRYSISMIVFKSIFAFFRTYVLRLGLLDGKAGLVISVSNANGVFWKNIKRYFRA</sequence>
<protein>
    <submittedName>
        <fullName evidence="3">Glycosyltransferase family 2 protein</fullName>
    </submittedName>
</protein>
<dbReference type="EMBL" id="QKRA01000006">
    <property type="protein sequence ID" value="RDL43692.1"/>
    <property type="molecule type" value="Genomic_DNA"/>
</dbReference>
<dbReference type="CDD" id="cd02511">
    <property type="entry name" value="Beta4Glucosyltransferase"/>
    <property type="match status" value="1"/>
</dbReference>
<dbReference type="OrthoDB" id="9815923at2"/>
<keyword evidence="3" id="KW-0808">Transferase</keyword>
<proteinExistence type="inferred from homology"/>
<feature type="domain" description="Glycosyltransferase 2-like" evidence="2">
    <location>
        <begin position="6"/>
        <end position="133"/>
    </location>
</feature>
<dbReference type="Pfam" id="PF00535">
    <property type="entry name" value="Glycos_transf_2"/>
    <property type="match status" value="1"/>
</dbReference>
<dbReference type="Proteomes" id="UP000254326">
    <property type="component" value="Unassembled WGS sequence"/>
</dbReference>
<dbReference type="SUPFAM" id="SSF53448">
    <property type="entry name" value="Nucleotide-diphospho-sugar transferases"/>
    <property type="match status" value="1"/>
</dbReference>
<dbReference type="PANTHER" id="PTHR43630:SF2">
    <property type="entry name" value="GLYCOSYLTRANSFERASE"/>
    <property type="match status" value="1"/>
</dbReference>
<dbReference type="GO" id="GO:0016740">
    <property type="term" value="F:transferase activity"/>
    <property type="evidence" value="ECO:0007669"/>
    <property type="project" value="UniProtKB-KW"/>
</dbReference>
<organism evidence="3 4">
    <name type="scientific">Marinomonas piezotolerans</name>
    <dbReference type="NCBI Taxonomy" id="2213058"/>
    <lineage>
        <taxon>Bacteria</taxon>
        <taxon>Pseudomonadati</taxon>
        <taxon>Pseudomonadota</taxon>
        <taxon>Gammaproteobacteria</taxon>
        <taxon>Oceanospirillales</taxon>
        <taxon>Oceanospirillaceae</taxon>
        <taxon>Marinomonas</taxon>
    </lineage>
</organism>
<evidence type="ECO:0000259" key="2">
    <source>
        <dbReference type="Pfam" id="PF00535"/>
    </source>
</evidence>
<accession>A0A370U7E8</accession>
<dbReference type="InterPro" id="IPR001173">
    <property type="entry name" value="Glyco_trans_2-like"/>
</dbReference>